<accession>A0A4U1J8R5</accession>
<reference evidence="3 4" key="1">
    <citation type="submission" date="2019-04" db="EMBL/GenBank/DDBJ databases">
        <authorList>
            <person name="Li Y."/>
            <person name="Wang J."/>
        </authorList>
    </citation>
    <scope>NUCLEOTIDE SEQUENCE [LARGE SCALE GENOMIC DNA]</scope>
    <source>
        <strain evidence="3 4">DSM 14668</strain>
    </source>
</reference>
<dbReference type="SMART" id="SM00822">
    <property type="entry name" value="PKS_KR"/>
    <property type="match status" value="1"/>
</dbReference>
<dbReference type="Proteomes" id="UP000309215">
    <property type="component" value="Unassembled WGS sequence"/>
</dbReference>
<dbReference type="PANTHER" id="PTHR42879">
    <property type="entry name" value="3-OXOACYL-(ACYL-CARRIER-PROTEIN) REDUCTASE"/>
    <property type="match status" value="1"/>
</dbReference>
<dbReference type="GO" id="GO:0032787">
    <property type="term" value="P:monocarboxylic acid metabolic process"/>
    <property type="evidence" value="ECO:0007669"/>
    <property type="project" value="UniProtKB-ARBA"/>
</dbReference>
<dbReference type="Gene3D" id="3.40.50.720">
    <property type="entry name" value="NAD(P)-binding Rossmann-like Domain"/>
    <property type="match status" value="2"/>
</dbReference>
<dbReference type="InterPro" id="IPR036291">
    <property type="entry name" value="NAD(P)-bd_dom_sf"/>
</dbReference>
<gene>
    <name evidence="3" type="ORF">E8A74_24690</name>
</gene>
<dbReference type="InterPro" id="IPR020904">
    <property type="entry name" value="Sc_DH/Rdtase_CS"/>
</dbReference>
<dbReference type="PANTHER" id="PTHR42879:SF2">
    <property type="entry name" value="3-OXOACYL-[ACYL-CARRIER-PROTEIN] REDUCTASE FABG"/>
    <property type="match status" value="1"/>
</dbReference>
<dbReference type="SUPFAM" id="SSF51735">
    <property type="entry name" value="NAD(P)-binding Rossmann-fold domains"/>
    <property type="match status" value="2"/>
</dbReference>
<comment type="similarity">
    <text evidence="1">Belongs to the short-chain dehydrogenases/reductases (SDR) family.</text>
</comment>
<dbReference type="InterPro" id="IPR050259">
    <property type="entry name" value="SDR"/>
</dbReference>
<sequence>MSDVLLQIGKNAQARKVVHALGLPIPLPVPLRRARGPWRERPLADLCMVVGAPPGAELLPEIAETLASAGANAYGTGSDAIAAAFAAPGEAYGRPARALAALGDNERVAGVVFDATGLRDVAGLRALYETFHPLVPRLAKSGRVLVIGRPSEKGAAASAAQAALEGFVRSVAKEIGRGGATANLVRVEKGAEARLGPVLRFLLSSRSAFVTAQPFVVDARTKALGDKPPFVRPLEKKVAVVTGAARGIGAATARRLAEEGAHVVCLDRPGDDGPTSQLARSIHGTALLVDLGADDAPARIADVVRALGGLDVVVHNAGITRDKTIGRMSEKQWDEVLAVNLGAVVRTHEALEPLLREGGRVVCLSSIAGIAGNVGQSAYAASKAGILGLVAGLAPVLAERGITVNAVAPGFIETRLTAAIPVAVREAGRRLAALGQGGLPEDVAEVITFLASPGAAGITGRTVRVCGGALIGA</sequence>
<proteinExistence type="inferred from homology"/>
<dbReference type="EMBL" id="SSMQ01000027">
    <property type="protein sequence ID" value="TKD03791.1"/>
    <property type="molecule type" value="Genomic_DNA"/>
</dbReference>
<feature type="domain" description="Ketoreductase" evidence="2">
    <location>
        <begin position="237"/>
        <end position="410"/>
    </location>
</feature>
<dbReference type="FunFam" id="3.40.50.720:FF:000338">
    <property type="entry name" value="3-oxoacyl-ACP reductase FabG"/>
    <property type="match status" value="1"/>
</dbReference>
<organism evidence="3 4">
    <name type="scientific">Polyangium fumosum</name>
    <dbReference type="NCBI Taxonomy" id="889272"/>
    <lineage>
        <taxon>Bacteria</taxon>
        <taxon>Pseudomonadati</taxon>
        <taxon>Myxococcota</taxon>
        <taxon>Polyangia</taxon>
        <taxon>Polyangiales</taxon>
        <taxon>Polyangiaceae</taxon>
        <taxon>Polyangium</taxon>
    </lineage>
</organism>
<evidence type="ECO:0000313" key="3">
    <source>
        <dbReference type="EMBL" id="TKD03791.1"/>
    </source>
</evidence>
<dbReference type="PRINTS" id="PR00081">
    <property type="entry name" value="GDHRDH"/>
</dbReference>
<dbReference type="InterPro" id="IPR057326">
    <property type="entry name" value="KR_dom"/>
</dbReference>
<dbReference type="AlphaFoldDB" id="A0A4U1J8R5"/>
<dbReference type="RefSeq" id="WP_136931525.1">
    <property type="nucleotide sequence ID" value="NZ_SSMQ01000027.1"/>
</dbReference>
<protein>
    <submittedName>
        <fullName evidence="3">3-oxoacyl-ACP reductase</fullName>
    </submittedName>
</protein>
<dbReference type="Pfam" id="PF13561">
    <property type="entry name" value="adh_short_C2"/>
    <property type="match status" value="1"/>
</dbReference>
<evidence type="ECO:0000256" key="1">
    <source>
        <dbReference type="ARBA" id="ARBA00006484"/>
    </source>
</evidence>
<dbReference type="OrthoDB" id="9802564at2"/>
<comment type="caution">
    <text evidence="3">The sequence shown here is derived from an EMBL/GenBank/DDBJ whole genome shotgun (WGS) entry which is preliminary data.</text>
</comment>
<dbReference type="PROSITE" id="PS00061">
    <property type="entry name" value="ADH_SHORT"/>
    <property type="match status" value="1"/>
</dbReference>
<dbReference type="NCBIfam" id="NF006110">
    <property type="entry name" value="PRK08261.1"/>
    <property type="match status" value="1"/>
</dbReference>
<dbReference type="PRINTS" id="PR00080">
    <property type="entry name" value="SDRFAMILY"/>
</dbReference>
<keyword evidence="4" id="KW-1185">Reference proteome</keyword>
<evidence type="ECO:0000313" key="4">
    <source>
        <dbReference type="Proteomes" id="UP000309215"/>
    </source>
</evidence>
<evidence type="ECO:0000259" key="2">
    <source>
        <dbReference type="SMART" id="SM00822"/>
    </source>
</evidence>
<name>A0A4U1J8R5_9BACT</name>
<dbReference type="InterPro" id="IPR002347">
    <property type="entry name" value="SDR_fam"/>
</dbReference>